<evidence type="ECO:0000259" key="13">
    <source>
        <dbReference type="Pfam" id="PF17900"/>
    </source>
</evidence>
<evidence type="ECO:0000256" key="10">
    <source>
        <dbReference type="ARBA" id="ARBA00022833"/>
    </source>
</evidence>
<evidence type="ECO:0000313" key="14">
    <source>
        <dbReference type="EMBL" id="MBZ9779171.1"/>
    </source>
</evidence>
<keyword evidence="15" id="KW-1185">Reference proteome</keyword>
<dbReference type="EMBL" id="JAIQZE010000010">
    <property type="protein sequence ID" value="MBZ9779171.1"/>
    <property type="molecule type" value="Genomic_DNA"/>
</dbReference>
<comment type="cofactor">
    <cofactor evidence="2">
        <name>Zn(2+)</name>
        <dbReference type="ChEBI" id="CHEBI:29105"/>
    </cofactor>
</comment>
<dbReference type="Gene3D" id="1.10.390.10">
    <property type="entry name" value="Neutral Protease Domain 2"/>
    <property type="match status" value="1"/>
</dbReference>
<organism evidence="14 15">
    <name type="scientific">Psychroflexus longus</name>
    <dbReference type="NCBI Taxonomy" id="2873596"/>
    <lineage>
        <taxon>Bacteria</taxon>
        <taxon>Pseudomonadati</taxon>
        <taxon>Bacteroidota</taxon>
        <taxon>Flavobacteriia</taxon>
        <taxon>Flavobacteriales</taxon>
        <taxon>Flavobacteriaceae</taxon>
        <taxon>Psychroflexus</taxon>
    </lineage>
</organism>
<evidence type="ECO:0000256" key="3">
    <source>
        <dbReference type="ARBA" id="ARBA00010136"/>
    </source>
</evidence>
<dbReference type="CDD" id="cd09603">
    <property type="entry name" value="M1_APN_like"/>
    <property type="match status" value="1"/>
</dbReference>
<dbReference type="SUPFAM" id="SSF63737">
    <property type="entry name" value="Leukotriene A4 hydrolase N-terminal domain"/>
    <property type="match status" value="1"/>
</dbReference>
<dbReference type="Pfam" id="PF17900">
    <property type="entry name" value="Peptidase_M1_N"/>
    <property type="match status" value="1"/>
</dbReference>
<keyword evidence="9" id="KW-0378">Hydrolase</keyword>
<gene>
    <name evidence="14" type="ORF">LB452_09560</name>
</gene>
<feature type="domain" description="Peptidase M1 membrane alanine aminopeptidase" evidence="12">
    <location>
        <begin position="239"/>
        <end position="440"/>
    </location>
</feature>
<evidence type="ECO:0000259" key="12">
    <source>
        <dbReference type="Pfam" id="PF01433"/>
    </source>
</evidence>
<dbReference type="Proteomes" id="UP001199314">
    <property type="component" value="Unassembled WGS sequence"/>
</dbReference>
<evidence type="ECO:0000256" key="1">
    <source>
        <dbReference type="ARBA" id="ARBA00000098"/>
    </source>
</evidence>
<keyword evidence="7" id="KW-0645">Protease</keyword>
<dbReference type="PANTHER" id="PTHR11533:SF174">
    <property type="entry name" value="PUROMYCIN-SENSITIVE AMINOPEPTIDASE-RELATED"/>
    <property type="match status" value="1"/>
</dbReference>
<dbReference type="PRINTS" id="PR00756">
    <property type="entry name" value="ALADIPTASE"/>
</dbReference>
<reference evidence="15" key="1">
    <citation type="submission" date="2023-07" db="EMBL/GenBank/DDBJ databases">
        <title>Novel species isolated from saline lakes on Tibetan Plateau.</title>
        <authorList>
            <person name="Lu H."/>
        </authorList>
    </citation>
    <scope>NUCLEOTIDE SEQUENCE [LARGE SCALE GENOMIC DNA]</scope>
    <source>
        <strain evidence="15">CAK8W</strain>
    </source>
</reference>
<evidence type="ECO:0000256" key="4">
    <source>
        <dbReference type="ARBA" id="ARBA00012564"/>
    </source>
</evidence>
<sequence>MAKPYLWNMQKLTILLLLYSAIGFSQQTDKVDFLKMEAEVEVDTLEFKIKGNIQVKFKALQNIDSVFLDGVNMKIKTSETNPFKIVQEDDKIWITSNFKENTEYTAEFSYEAKPRQTVYFVGFNSDLKAYPSQVWTQGQGKYTSHWLPSLDDMNDKLIFNITYNAPKNYEVMANGKLSRTRNRLNHKSWTFEMQNPMSSYLVAFAMGHFRRSTSKSNNGTPLQLYLETKHADKVNSTYKHHNKIFNFLESKINVNYPWQNFKQVPVRDFLYAGMENTTLNIFSEEFVVDDIGLNDQSFVNVQAHELAHQWFGNLVTETSSRHHWLHEGFATFYALEAEREIFGEDYYYFKIYKTAEELKTLSDTGKGQILVSPGGSSLTYYQKGAWALIILKEIVGETVFENAVKNYLNKYTFKNVTTDDFMNEVELEYGQPLTNYKERWLNQKAFQSRETLEFLKKNEFIQDYMKLVAFRETRLTFKTERLDEALDFPVNDYLGQEAVYQLNSNEPELSLPLYRKALKTNNLYVRQAVANSLTAVPKALKTDYETLLDDKSYTTIEKALLHLWMSFPEDRHEYLDRTNNITGFQDKNVKLLWLTLNLATSDYNPKEKSKVYSELSSHTQPGYPYQIRRHAFGYLYQINTFTEDNYKDLMEGVFHPVWQFKKFCRELLDTLMKSDLHKNALLKLRDNFSTKEKTFFNNRY</sequence>
<dbReference type="Pfam" id="PF01433">
    <property type="entry name" value="Peptidase_M1"/>
    <property type="match status" value="1"/>
</dbReference>
<evidence type="ECO:0000256" key="6">
    <source>
        <dbReference type="ARBA" id="ARBA00022438"/>
    </source>
</evidence>
<keyword evidence="10" id="KW-0862">Zinc</keyword>
<dbReference type="EC" id="3.4.11.2" evidence="4"/>
<dbReference type="InterPro" id="IPR027268">
    <property type="entry name" value="Peptidase_M4/M1_CTD_sf"/>
</dbReference>
<dbReference type="SUPFAM" id="SSF55486">
    <property type="entry name" value="Metalloproteases ('zincins'), catalytic domain"/>
    <property type="match status" value="1"/>
</dbReference>
<dbReference type="InterPro" id="IPR014782">
    <property type="entry name" value="Peptidase_M1_dom"/>
</dbReference>
<keyword evidence="6" id="KW-0031">Aminopeptidase</keyword>
<name>A0ABS7XJL3_9FLAO</name>
<dbReference type="InterPro" id="IPR001930">
    <property type="entry name" value="Peptidase_M1"/>
</dbReference>
<proteinExistence type="inferred from homology"/>
<evidence type="ECO:0000256" key="9">
    <source>
        <dbReference type="ARBA" id="ARBA00022801"/>
    </source>
</evidence>
<comment type="caution">
    <text evidence="14">The sequence shown here is derived from an EMBL/GenBank/DDBJ whole genome shotgun (WGS) entry which is preliminary data.</text>
</comment>
<dbReference type="InterPro" id="IPR050344">
    <property type="entry name" value="Peptidase_M1_aminopeptidases"/>
</dbReference>
<evidence type="ECO:0000256" key="7">
    <source>
        <dbReference type="ARBA" id="ARBA00022670"/>
    </source>
</evidence>
<evidence type="ECO:0000256" key="8">
    <source>
        <dbReference type="ARBA" id="ARBA00022723"/>
    </source>
</evidence>
<evidence type="ECO:0000256" key="5">
    <source>
        <dbReference type="ARBA" id="ARBA00015611"/>
    </source>
</evidence>
<keyword evidence="11" id="KW-0482">Metalloprotease</keyword>
<accession>A0ABS7XJL3</accession>
<evidence type="ECO:0000256" key="11">
    <source>
        <dbReference type="ARBA" id="ARBA00023049"/>
    </source>
</evidence>
<comment type="similarity">
    <text evidence="3">Belongs to the peptidase M1 family.</text>
</comment>
<dbReference type="Gene3D" id="2.60.40.1730">
    <property type="entry name" value="tricorn interacting facor f3 domain"/>
    <property type="match status" value="1"/>
</dbReference>
<dbReference type="InterPro" id="IPR042097">
    <property type="entry name" value="Aminopeptidase_N-like_N_sf"/>
</dbReference>
<dbReference type="PANTHER" id="PTHR11533">
    <property type="entry name" value="PROTEASE M1 ZINC METALLOPROTEASE"/>
    <property type="match status" value="1"/>
</dbReference>
<feature type="domain" description="Aminopeptidase N-like N-terminal" evidence="13">
    <location>
        <begin position="39"/>
        <end position="201"/>
    </location>
</feature>
<dbReference type="InterPro" id="IPR045357">
    <property type="entry name" value="Aminopeptidase_N-like_N"/>
</dbReference>
<evidence type="ECO:0000256" key="2">
    <source>
        <dbReference type="ARBA" id="ARBA00001947"/>
    </source>
</evidence>
<protein>
    <recommendedName>
        <fullName evidence="5">Aminopeptidase N</fullName>
        <ecNumber evidence="4">3.4.11.2</ecNumber>
    </recommendedName>
</protein>
<comment type="catalytic activity">
    <reaction evidence="1">
        <text>Release of an N-terminal amino acid, Xaa-|-Yaa- from a peptide, amide or arylamide. Xaa is preferably Ala, but may be most amino acids including Pro (slow action). When a terminal hydrophobic residue is followed by a prolyl residue, the two may be released as an intact Xaa-Pro dipeptide.</text>
        <dbReference type="EC" id="3.4.11.2"/>
    </reaction>
</comment>
<evidence type="ECO:0000313" key="15">
    <source>
        <dbReference type="Proteomes" id="UP001199314"/>
    </source>
</evidence>
<keyword evidence="8" id="KW-0479">Metal-binding</keyword>
<dbReference type="RefSeq" id="WP_224461519.1">
    <property type="nucleotide sequence ID" value="NZ_JAIQZE010000010.1"/>
</dbReference>